<reference evidence="1 2" key="1">
    <citation type="submission" date="2019-03" db="EMBL/GenBank/DDBJ databases">
        <title>Lake Tanganyika Metagenome-Assembled Genomes (MAGs).</title>
        <authorList>
            <person name="Tran P."/>
        </authorList>
    </citation>
    <scope>NUCLEOTIDE SEQUENCE [LARGE SCALE GENOMIC DNA]</scope>
    <source>
        <strain evidence="1">K_DeepCast_65m_m2_236</strain>
    </source>
</reference>
<organism evidence="1 2">
    <name type="scientific">Candidatus Tanganyikabacteria bacterium</name>
    <dbReference type="NCBI Taxonomy" id="2961651"/>
    <lineage>
        <taxon>Bacteria</taxon>
        <taxon>Bacillati</taxon>
        <taxon>Candidatus Sericytochromatia</taxon>
        <taxon>Candidatus Tanganyikabacteria</taxon>
    </lineage>
</organism>
<proteinExistence type="predicted"/>
<dbReference type="Pfam" id="PF11899">
    <property type="entry name" value="DUF3419"/>
    <property type="match status" value="1"/>
</dbReference>
<dbReference type="EMBL" id="VGJX01000430">
    <property type="protein sequence ID" value="MBM3275069.1"/>
    <property type="molecule type" value="Genomic_DNA"/>
</dbReference>
<name>A0A937X6H7_9BACT</name>
<evidence type="ECO:0000313" key="2">
    <source>
        <dbReference type="Proteomes" id="UP000703893"/>
    </source>
</evidence>
<gene>
    <name evidence="1" type="ORF">FJZ00_07940</name>
</gene>
<dbReference type="AlphaFoldDB" id="A0A937X6H7"/>
<sequence length="376" mass="43187">MAAKSATRNLTARIARRPFHRLIGYANCWEDPTVLQRALQVGPGDVCLSITSGGCNTLSLLLHDPARVVALDFNPNQNHLLRLKMAALGQLDHGQKLELLGVRQTAPGKRIELYTRVRNALTPDARMFWDDHLGMLEHGVLYEGRLERYLKVFGKLIGGMLGPRRVEAIFDIPSLEAQRAYYFKHIDGLRWRSLFDVFFSRTVITRAKDKHHFKYVDFDGFGRRFRARAQHIFADLSLPANYFMALILLGRFHSERALPPYLLEENHDLLRGRLERLELVTGDLEGYLGRVPDDTFTRFNLSNLFDWFAQPALVKAHREIVRVARIGARLCWWNTLAVRHLPGEVGEIVPENDLARDLLAQDRFIYAQLQIGQIKK</sequence>
<dbReference type="InterPro" id="IPR029063">
    <property type="entry name" value="SAM-dependent_MTases_sf"/>
</dbReference>
<comment type="caution">
    <text evidence="1">The sequence shown here is derived from an EMBL/GenBank/DDBJ whole genome shotgun (WGS) entry which is preliminary data.</text>
</comment>
<dbReference type="SUPFAM" id="SSF53335">
    <property type="entry name" value="S-adenosyl-L-methionine-dependent methyltransferases"/>
    <property type="match status" value="1"/>
</dbReference>
<dbReference type="Proteomes" id="UP000703893">
    <property type="component" value="Unassembled WGS sequence"/>
</dbReference>
<dbReference type="InterPro" id="IPR021829">
    <property type="entry name" value="DUF3419"/>
</dbReference>
<protein>
    <submittedName>
        <fullName evidence="1">DUF3419 family protein</fullName>
    </submittedName>
</protein>
<evidence type="ECO:0000313" key="1">
    <source>
        <dbReference type="EMBL" id="MBM3275069.1"/>
    </source>
</evidence>
<dbReference type="PANTHER" id="PTHR47473">
    <property type="entry name" value="BTA1P"/>
    <property type="match status" value="1"/>
</dbReference>
<dbReference type="PANTHER" id="PTHR47473:SF1">
    <property type="entry name" value="METHYLTRANSFERASE DOMAIN-CONTAINING PROTEIN"/>
    <property type="match status" value="1"/>
</dbReference>
<accession>A0A937X6H7</accession>